<dbReference type="EMBL" id="CAVNYO010000151">
    <property type="protein sequence ID" value="CAK5269709.1"/>
    <property type="molecule type" value="Genomic_DNA"/>
</dbReference>
<dbReference type="Proteomes" id="UP001295794">
    <property type="component" value="Unassembled WGS sequence"/>
</dbReference>
<gene>
    <name evidence="1" type="ORF">MYCIT1_LOCUS13633</name>
</gene>
<keyword evidence="2" id="KW-1185">Reference proteome</keyword>
<dbReference type="AlphaFoldDB" id="A0AAD2JZZ3"/>
<evidence type="ECO:0000313" key="2">
    <source>
        <dbReference type="Proteomes" id="UP001295794"/>
    </source>
</evidence>
<name>A0AAD2JZZ3_9AGAR</name>
<sequence length="161" mass="17445">MPYRPAAAKSPYFTPHFVLTFSISGGVWCLGAPKSLDILQNGFSRCESHDTCQETTHGSAMTGAAGSRLPPTFCIPQTIPEVVRQATFMQPLVSHALQDPGSDVVSPNHTIFRRPLDCHRLVATMNTAQYKLGPEARNGKLIVHDPCSRDPVITAGVMTKA</sequence>
<reference evidence="1" key="1">
    <citation type="submission" date="2023-11" db="EMBL/GenBank/DDBJ databases">
        <authorList>
            <person name="De Vega J J."/>
            <person name="De Vega J J."/>
        </authorList>
    </citation>
    <scope>NUCLEOTIDE SEQUENCE</scope>
</reference>
<organism evidence="1 2">
    <name type="scientific">Mycena citricolor</name>
    <dbReference type="NCBI Taxonomy" id="2018698"/>
    <lineage>
        <taxon>Eukaryota</taxon>
        <taxon>Fungi</taxon>
        <taxon>Dikarya</taxon>
        <taxon>Basidiomycota</taxon>
        <taxon>Agaricomycotina</taxon>
        <taxon>Agaricomycetes</taxon>
        <taxon>Agaricomycetidae</taxon>
        <taxon>Agaricales</taxon>
        <taxon>Marasmiineae</taxon>
        <taxon>Mycenaceae</taxon>
        <taxon>Mycena</taxon>
    </lineage>
</organism>
<protein>
    <submittedName>
        <fullName evidence="1">Uncharacterized protein</fullName>
    </submittedName>
</protein>
<evidence type="ECO:0000313" key="1">
    <source>
        <dbReference type="EMBL" id="CAK5269709.1"/>
    </source>
</evidence>
<proteinExistence type="predicted"/>
<comment type="caution">
    <text evidence="1">The sequence shown here is derived from an EMBL/GenBank/DDBJ whole genome shotgun (WGS) entry which is preliminary data.</text>
</comment>
<accession>A0AAD2JZZ3</accession>